<dbReference type="Pfam" id="PF00248">
    <property type="entry name" value="Aldo_ket_red"/>
    <property type="match status" value="1"/>
</dbReference>
<dbReference type="PANTHER" id="PTHR43364">
    <property type="entry name" value="NADH-SPECIFIC METHYLGLYOXAL REDUCTASE-RELATED"/>
    <property type="match status" value="1"/>
</dbReference>
<dbReference type="PANTHER" id="PTHR43364:SF4">
    <property type="entry name" value="NAD(P)-LINKED OXIDOREDUCTASE SUPERFAMILY PROTEIN"/>
    <property type="match status" value="1"/>
</dbReference>
<accession>A0ABW3EG63</accession>
<proteinExistence type="predicted"/>
<dbReference type="RefSeq" id="WP_137637804.1">
    <property type="nucleotide sequence ID" value="NZ_BJDN01000013.1"/>
</dbReference>
<keyword evidence="1" id="KW-0560">Oxidoreductase</keyword>
<keyword evidence="4" id="KW-1185">Reference proteome</keyword>
<dbReference type="PRINTS" id="PR00069">
    <property type="entry name" value="ALDKETRDTASE"/>
</dbReference>
<evidence type="ECO:0000259" key="2">
    <source>
        <dbReference type="Pfam" id="PF00248"/>
    </source>
</evidence>
<dbReference type="InterPro" id="IPR036812">
    <property type="entry name" value="NAD(P)_OxRdtase_dom_sf"/>
</dbReference>
<dbReference type="Gene3D" id="3.20.20.100">
    <property type="entry name" value="NADP-dependent oxidoreductase domain"/>
    <property type="match status" value="1"/>
</dbReference>
<name>A0ABW3EG63_9LACO</name>
<dbReference type="PROSITE" id="PS00062">
    <property type="entry name" value="ALDOKETO_REDUCTASE_2"/>
    <property type="match status" value="1"/>
</dbReference>
<sequence>MTEQVTIGKSAVTTRRLGLGTNAVGGNNLFPGLDDATGKAVVRAGLDAGITLLDTAFSYGLGHSEELIGQVLKDYDRHQVVLASKAAQDFSSGEKVLNNSPKFLRQAVDDSLRRLQTDYLDIFYIHFPDAQTPKDEAVSTLNDLKQAGKIRAIGISNFNLAQVKEANRDGYVDVVEDQFSLLHREAEGDLLPYLQQQQISFVPYYPLASGLLTGKYSADVTFPADDLRHSNPDFKGERYTTIVKKVAQLQPIAAAHKATSAQVVLAWYMQNPQVGVVIPGAKKPAQVVANAQALALHLTTAEYQQIDQLFK</sequence>
<protein>
    <submittedName>
        <fullName evidence="3">Aldo/keto reductase</fullName>
    </submittedName>
</protein>
<evidence type="ECO:0000313" key="3">
    <source>
        <dbReference type="EMBL" id="MFD0898380.1"/>
    </source>
</evidence>
<feature type="domain" description="NADP-dependent oxidoreductase" evidence="2">
    <location>
        <begin position="16"/>
        <end position="309"/>
    </location>
</feature>
<dbReference type="InterPro" id="IPR020471">
    <property type="entry name" value="AKR"/>
</dbReference>
<reference evidence="4" key="1">
    <citation type="journal article" date="2019" name="Int. J. Syst. Evol. Microbiol.">
        <title>The Global Catalogue of Microorganisms (GCM) 10K type strain sequencing project: providing services to taxonomists for standard genome sequencing and annotation.</title>
        <authorList>
            <consortium name="The Broad Institute Genomics Platform"/>
            <consortium name="The Broad Institute Genome Sequencing Center for Infectious Disease"/>
            <person name="Wu L."/>
            <person name="Ma J."/>
        </authorList>
    </citation>
    <scope>NUCLEOTIDE SEQUENCE [LARGE SCALE GENOMIC DNA]</scope>
    <source>
        <strain evidence="4">CCM 8925</strain>
    </source>
</reference>
<dbReference type="SUPFAM" id="SSF51430">
    <property type="entry name" value="NAD(P)-linked oxidoreductase"/>
    <property type="match status" value="1"/>
</dbReference>
<gene>
    <name evidence="3" type="ORF">ACFQZ7_11670</name>
</gene>
<organism evidence="3 4">
    <name type="scientific">Loigolactobacillus binensis</name>
    <dbReference type="NCBI Taxonomy" id="2559922"/>
    <lineage>
        <taxon>Bacteria</taxon>
        <taxon>Bacillati</taxon>
        <taxon>Bacillota</taxon>
        <taxon>Bacilli</taxon>
        <taxon>Lactobacillales</taxon>
        <taxon>Lactobacillaceae</taxon>
        <taxon>Loigolactobacillus</taxon>
    </lineage>
</organism>
<dbReference type="InterPro" id="IPR050523">
    <property type="entry name" value="AKR_Detox_Biosynth"/>
</dbReference>
<comment type="caution">
    <text evidence="3">The sequence shown here is derived from an EMBL/GenBank/DDBJ whole genome shotgun (WGS) entry which is preliminary data.</text>
</comment>
<dbReference type="InterPro" id="IPR023210">
    <property type="entry name" value="NADP_OxRdtase_dom"/>
</dbReference>
<dbReference type="EMBL" id="JBHTIO010000052">
    <property type="protein sequence ID" value="MFD0898380.1"/>
    <property type="molecule type" value="Genomic_DNA"/>
</dbReference>
<dbReference type="Proteomes" id="UP001597104">
    <property type="component" value="Unassembled WGS sequence"/>
</dbReference>
<dbReference type="InterPro" id="IPR018170">
    <property type="entry name" value="Aldo/ket_reductase_CS"/>
</dbReference>
<evidence type="ECO:0000256" key="1">
    <source>
        <dbReference type="ARBA" id="ARBA00023002"/>
    </source>
</evidence>
<evidence type="ECO:0000313" key="4">
    <source>
        <dbReference type="Proteomes" id="UP001597104"/>
    </source>
</evidence>